<proteinExistence type="predicted"/>
<evidence type="ECO:0008006" key="2">
    <source>
        <dbReference type="Google" id="ProtNLM"/>
    </source>
</evidence>
<evidence type="ECO:0000313" key="1">
    <source>
        <dbReference type="EMBL" id="QHT93602.1"/>
    </source>
</evidence>
<accession>A0A6C0IKV2</accession>
<dbReference type="AlphaFoldDB" id="A0A6C0IKV2"/>
<sequence>METSTESDNETSSIRLSDVSTINNIENRSVTELSEEIDMDHEENVMMGKEEISFRLERDGYVVIPNVLTKSEIEEYKSEFFKWYDNTEGLKSFHDEVSSNGIFKYYEVAHQRFAWLARTNTCITNIFKDIWNTDELVTSFDGCCYYPSDYSDNPRFWIHTDQSGYKVGRHCLQSFVSFTENKERTFVLYRGSHFLHQDYFNITDTYTENDWCVLYPEYLKGIQYRQEVLHVKPGSLVMWDSRLFHQNTCGESSCSEERLIQYLCYLPKNSPKNTEHEQKVRRECFENRFQTSHWPYPMKPIHKQPLWFNEQTDNEIFIDYDSLDVPQIDDLREKIEKLL</sequence>
<organism evidence="1">
    <name type="scientific">viral metagenome</name>
    <dbReference type="NCBI Taxonomy" id="1070528"/>
    <lineage>
        <taxon>unclassified sequences</taxon>
        <taxon>metagenomes</taxon>
        <taxon>organismal metagenomes</taxon>
    </lineage>
</organism>
<dbReference type="EMBL" id="MN740209">
    <property type="protein sequence ID" value="QHT93602.1"/>
    <property type="molecule type" value="Genomic_DNA"/>
</dbReference>
<dbReference type="Pfam" id="PF05721">
    <property type="entry name" value="PhyH"/>
    <property type="match status" value="1"/>
</dbReference>
<dbReference type="PANTHER" id="PTHR31630:SF6">
    <property type="entry name" value="PHYTANOYL-COA DIOXYGENASE-RELATED"/>
    <property type="match status" value="1"/>
</dbReference>
<dbReference type="PANTHER" id="PTHR31630">
    <property type="entry name" value="PHYTANOYL-COA DIOXYGENASE-RELATED-RELATED"/>
    <property type="match status" value="1"/>
</dbReference>
<dbReference type="SUPFAM" id="SSF51197">
    <property type="entry name" value="Clavaminate synthase-like"/>
    <property type="match status" value="1"/>
</dbReference>
<protein>
    <recommendedName>
        <fullName evidence="2">Phytanoyl-CoA dioxygenase</fullName>
    </recommendedName>
</protein>
<dbReference type="Gene3D" id="2.60.120.620">
    <property type="entry name" value="q2cbj1_9rhob like domain"/>
    <property type="match status" value="1"/>
</dbReference>
<reference evidence="1" key="1">
    <citation type="journal article" date="2020" name="Nature">
        <title>Giant virus diversity and host interactions through global metagenomics.</title>
        <authorList>
            <person name="Schulz F."/>
            <person name="Roux S."/>
            <person name="Paez-Espino D."/>
            <person name="Jungbluth S."/>
            <person name="Walsh D.A."/>
            <person name="Denef V.J."/>
            <person name="McMahon K.D."/>
            <person name="Konstantinidis K.T."/>
            <person name="Eloe-Fadrosh E.A."/>
            <person name="Kyrpides N.C."/>
            <person name="Woyke T."/>
        </authorList>
    </citation>
    <scope>NUCLEOTIDE SEQUENCE</scope>
    <source>
        <strain evidence="1">GVMAG-M-3300024252-29</strain>
    </source>
</reference>
<name>A0A6C0IKV2_9ZZZZ</name>
<dbReference type="InterPro" id="IPR008775">
    <property type="entry name" value="Phytyl_CoA_dOase-like"/>
</dbReference>